<name>A0A845LW53_9RHOB</name>
<evidence type="ECO:0000313" key="1">
    <source>
        <dbReference type="EMBL" id="MZR12160.1"/>
    </source>
</evidence>
<dbReference type="Proteomes" id="UP000467322">
    <property type="component" value="Unassembled WGS sequence"/>
</dbReference>
<dbReference type="AlphaFoldDB" id="A0A845LW53"/>
<gene>
    <name evidence="1" type="ORF">GQE99_03890</name>
</gene>
<dbReference type="Pfam" id="PF07103">
    <property type="entry name" value="DUF1365"/>
    <property type="match status" value="1"/>
</dbReference>
<reference evidence="1 2" key="1">
    <citation type="submission" date="2019-12" db="EMBL/GenBank/DDBJ databases">
        <title>Maritimibacter sp. nov. sp. isolated from sea sand.</title>
        <authorList>
            <person name="Kim J."/>
            <person name="Jeong S.E."/>
            <person name="Jung H.S."/>
            <person name="Jeon C.O."/>
        </authorList>
    </citation>
    <scope>NUCLEOTIDE SEQUENCE [LARGE SCALE GENOMIC DNA]</scope>
    <source>
        <strain evidence="1 2">DP07</strain>
    </source>
</reference>
<sequence>MTFAPRHMRGETMHARKDGIRNRFRYGVDYVLIDPEDDRGVPPLFSRNAPGLFSLHDRDHGGARGNGTGAAWARQVLENAGLDTEGVTLRLLAQPRFLGFWFNPVAFWLALRGNDLVAVIAEVNNTMGDRHSYLCAHDDFAPIGPKDVLTSQKVFHVSPFQEIAGHYRFRFAVDDDGIDIVIDLVDGNKGLIATLKGPLVPLTGGSVLTMAVRRPAGALRVMALILWQAAKLKAKGATFRRRPAPPVEDVT</sequence>
<dbReference type="RefSeq" id="WP_161350270.1">
    <property type="nucleotide sequence ID" value="NZ_WTUX01000006.1"/>
</dbReference>
<evidence type="ECO:0000313" key="2">
    <source>
        <dbReference type="Proteomes" id="UP000467322"/>
    </source>
</evidence>
<dbReference type="PANTHER" id="PTHR33973:SF4">
    <property type="entry name" value="OS07G0153300 PROTEIN"/>
    <property type="match status" value="1"/>
</dbReference>
<organism evidence="1 2">
    <name type="scientific">Maritimibacter harenae</name>
    <dbReference type="NCBI Taxonomy" id="2606218"/>
    <lineage>
        <taxon>Bacteria</taxon>
        <taxon>Pseudomonadati</taxon>
        <taxon>Pseudomonadota</taxon>
        <taxon>Alphaproteobacteria</taxon>
        <taxon>Rhodobacterales</taxon>
        <taxon>Roseobacteraceae</taxon>
        <taxon>Maritimibacter</taxon>
    </lineage>
</organism>
<comment type="caution">
    <text evidence="1">The sequence shown here is derived from an EMBL/GenBank/DDBJ whole genome shotgun (WGS) entry which is preliminary data.</text>
</comment>
<protein>
    <submittedName>
        <fullName evidence="1">DUF1365 family protein</fullName>
    </submittedName>
</protein>
<dbReference type="EMBL" id="WTUX01000006">
    <property type="protein sequence ID" value="MZR12160.1"/>
    <property type="molecule type" value="Genomic_DNA"/>
</dbReference>
<keyword evidence="2" id="KW-1185">Reference proteome</keyword>
<dbReference type="PANTHER" id="PTHR33973">
    <property type="entry name" value="OS07G0153300 PROTEIN"/>
    <property type="match status" value="1"/>
</dbReference>
<accession>A0A845LW53</accession>
<dbReference type="InterPro" id="IPR010775">
    <property type="entry name" value="DUF1365"/>
</dbReference>
<proteinExistence type="predicted"/>